<proteinExistence type="predicted"/>
<dbReference type="AlphaFoldDB" id="A0A0E3NE05"/>
<dbReference type="EMBL" id="CP009502">
    <property type="protein sequence ID" value="AKB14601.1"/>
    <property type="molecule type" value="Genomic_DNA"/>
</dbReference>
<accession>A0A0E3NE05</accession>
<evidence type="ECO:0000313" key="1">
    <source>
        <dbReference type="EMBL" id="AKB14601.1"/>
    </source>
</evidence>
<organism evidence="1 2">
    <name type="scientific">Methanosarcina thermophila CHTI-55</name>
    <dbReference type="NCBI Taxonomy" id="1434121"/>
    <lineage>
        <taxon>Archaea</taxon>
        <taxon>Methanobacteriati</taxon>
        <taxon>Methanobacteriota</taxon>
        <taxon>Stenosarchaea group</taxon>
        <taxon>Methanomicrobia</taxon>
        <taxon>Methanosarcinales</taxon>
        <taxon>Methanosarcinaceae</taxon>
        <taxon>Methanosarcina</taxon>
    </lineage>
</organism>
<gene>
    <name evidence="1" type="ORF">MSTHC_0283</name>
</gene>
<sequence length="73" mass="8832">MDMDIPKQECRIKDSNQEKIIAQILNLSVNQICFPLFHENLPNFFYKSRVDKLSEKMVILYNIYFKILKIFIF</sequence>
<dbReference type="KEGG" id="mthe:MSTHC_0283"/>
<reference evidence="1 2" key="1">
    <citation type="submission" date="2014-07" db="EMBL/GenBank/DDBJ databases">
        <title>Methanogenic archaea and the global carbon cycle.</title>
        <authorList>
            <person name="Henriksen J.R."/>
            <person name="Luke J."/>
            <person name="Reinhart S."/>
            <person name="Benedict M.N."/>
            <person name="Youngblut N.D."/>
            <person name="Metcalf M.E."/>
            <person name="Whitaker R.J."/>
            <person name="Metcalf W.W."/>
        </authorList>
    </citation>
    <scope>NUCLEOTIDE SEQUENCE [LARGE SCALE GENOMIC DNA]</scope>
    <source>
        <strain evidence="1 2">CHTI-55</strain>
    </source>
</reference>
<dbReference type="HOGENOM" id="CLU_2730473_0_0_2"/>
<evidence type="ECO:0000313" key="2">
    <source>
        <dbReference type="Proteomes" id="UP000056925"/>
    </source>
</evidence>
<dbReference type="Proteomes" id="UP000056925">
    <property type="component" value="Chromosome"/>
</dbReference>
<name>A0A0E3NE05_METTE</name>
<protein>
    <submittedName>
        <fullName evidence="1">Uncharacterized protein</fullName>
    </submittedName>
</protein>